<feature type="compositionally biased region" description="Basic and acidic residues" evidence="1">
    <location>
        <begin position="297"/>
        <end position="307"/>
    </location>
</feature>
<evidence type="ECO:0000313" key="4">
    <source>
        <dbReference type="Proteomes" id="UP000029120"/>
    </source>
</evidence>
<dbReference type="Proteomes" id="UP000029120">
    <property type="component" value="Chromosome 3"/>
</dbReference>
<dbReference type="OMA" id="GMTDTEC"/>
<dbReference type="InterPro" id="IPR008984">
    <property type="entry name" value="SMAD_FHA_dom_sf"/>
</dbReference>
<accession>A0A087H6F1</accession>
<organism evidence="3 4">
    <name type="scientific">Arabis alpina</name>
    <name type="common">Alpine rock-cress</name>
    <dbReference type="NCBI Taxonomy" id="50452"/>
    <lineage>
        <taxon>Eukaryota</taxon>
        <taxon>Viridiplantae</taxon>
        <taxon>Streptophyta</taxon>
        <taxon>Embryophyta</taxon>
        <taxon>Tracheophyta</taxon>
        <taxon>Spermatophyta</taxon>
        <taxon>Magnoliopsida</taxon>
        <taxon>eudicotyledons</taxon>
        <taxon>Gunneridae</taxon>
        <taxon>Pentapetalae</taxon>
        <taxon>rosids</taxon>
        <taxon>malvids</taxon>
        <taxon>Brassicales</taxon>
        <taxon>Brassicaceae</taxon>
        <taxon>Arabideae</taxon>
        <taxon>Arabis</taxon>
    </lineage>
</organism>
<sequence length="432" mass="49360">MNPPLLKLEFVKGPRDGESMEYKPGSTIRIGRIVRGNEIGIKDKGISTKHLRIVSDSENWVIQDLGSSNGTILNSDTLDPDTPVNLSHGDVIKLGEITSIVVNFLNDYVQEQERKLPPRPRRNNRRVPVLDPDLDPVQEEAEVPKRATRAARSKTLRVGRPRKNEKKVVVTNVVEEEEEEEGPVRVCRIQDLGLNTVKLEIEDTPKVVEVSAMNRGRRSKQIENVKCEDSFLEEKGPSRATRSRKKEICGDSFMELDMVLNQARKSRAKRKQVKQKASSSVVEMEGRNEDVEEDNEDQKGCSERSDGKEDEVPESVEQVEVELRKSRIGEEELNCSVREDGETVSLLDTIDEERNRKSEEEKVEQETSNKNVEKVEFDLRKMTAREWFESVSVQLLKQTTEETEKLIEPMRSKALRVQQYIAEQVEAKGKRK</sequence>
<dbReference type="PROSITE" id="PS50006">
    <property type="entry name" value="FHA_DOMAIN"/>
    <property type="match status" value="1"/>
</dbReference>
<dbReference type="InterPro" id="IPR000253">
    <property type="entry name" value="FHA_dom"/>
</dbReference>
<keyword evidence="4" id="KW-1185">Reference proteome</keyword>
<reference evidence="4" key="1">
    <citation type="journal article" date="2015" name="Nat. Plants">
        <title>Genome expansion of Arabis alpina linked with retrotransposition and reduced symmetric DNA methylation.</title>
        <authorList>
            <person name="Willing E.M."/>
            <person name="Rawat V."/>
            <person name="Mandakova T."/>
            <person name="Maumus F."/>
            <person name="James G.V."/>
            <person name="Nordstroem K.J."/>
            <person name="Becker C."/>
            <person name="Warthmann N."/>
            <person name="Chica C."/>
            <person name="Szarzynska B."/>
            <person name="Zytnicki M."/>
            <person name="Albani M.C."/>
            <person name="Kiefer C."/>
            <person name="Bergonzi S."/>
            <person name="Castaings L."/>
            <person name="Mateos J.L."/>
            <person name="Berns M.C."/>
            <person name="Bujdoso N."/>
            <person name="Piofczyk T."/>
            <person name="de Lorenzo L."/>
            <person name="Barrero-Sicilia C."/>
            <person name="Mateos I."/>
            <person name="Piednoel M."/>
            <person name="Hagmann J."/>
            <person name="Chen-Min-Tao R."/>
            <person name="Iglesias-Fernandez R."/>
            <person name="Schuster S.C."/>
            <person name="Alonso-Blanco C."/>
            <person name="Roudier F."/>
            <person name="Carbonero P."/>
            <person name="Paz-Ares J."/>
            <person name="Davis S.J."/>
            <person name="Pecinka A."/>
            <person name="Quesneville H."/>
            <person name="Colot V."/>
            <person name="Lysak M.A."/>
            <person name="Weigel D."/>
            <person name="Coupland G."/>
            <person name="Schneeberger K."/>
        </authorList>
    </citation>
    <scope>NUCLEOTIDE SEQUENCE [LARGE SCALE GENOMIC DNA]</scope>
    <source>
        <strain evidence="4">cv. Pajares</strain>
    </source>
</reference>
<evidence type="ECO:0000313" key="3">
    <source>
        <dbReference type="EMBL" id="KFK37703.1"/>
    </source>
</evidence>
<proteinExistence type="predicted"/>
<dbReference type="Gramene" id="KFK37703">
    <property type="protein sequence ID" value="KFK37703"/>
    <property type="gene ID" value="AALP_AA3G017900"/>
</dbReference>
<feature type="domain" description="FHA" evidence="2">
    <location>
        <begin position="28"/>
        <end position="78"/>
    </location>
</feature>
<dbReference type="SUPFAM" id="SSF49879">
    <property type="entry name" value="SMAD/FHA domain"/>
    <property type="match status" value="1"/>
</dbReference>
<feature type="region of interest" description="Disordered" evidence="1">
    <location>
        <begin position="266"/>
        <end position="319"/>
    </location>
</feature>
<dbReference type="InterPro" id="IPR050923">
    <property type="entry name" value="Cell_Proc_Reg/RNA_Proc"/>
</dbReference>
<dbReference type="GO" id="GO:0016559">
    <property type="term" value="P:peroxisome fission"/>
    <property type="evidence" value="ECO:0007669"/>
    <property type="project" value="EnsemblPlants"/>
</dbReference>
<dbReference type="AlphaFoldDB" id="A0A087H6F1"/>
<dbReference type="eggNOG" id="ENOG502S16E">
    <property type="taxonomic scope" value="Eukaryota"/>
</dbReference>
<dbReference type="GO" id="GO:0032133">
    <property type="term" value="C:chromosome passenger complex"/>
    <property type="evidence" value="ECO:0007669"/>
    <property type="project" value="EnsemblPlants"/>
</dbReference>
<dbReference type="OrthoDB" id="687730at2759"/>
<evidence type="ECO:0000259" key="2">
    <source>
        <dbReference type="PROSITE" id="PS50006"/>
    </source>
</evidence>
<feature type="compositionally biased region" description="Acidic residues" evidence="1">
    <location>
        <begin position="308"/>
        <end position="319"/>
    </location>
</feature>
<dbReference type="Gene3D" id="2.60.200.20">
    <property type="match status" value="1"/>
</dbReference>
<name>A0A087H6F1_ARAAL</name>
<dbReference type="Pfam" id="PF00498">
    <property type="entry name" value="FHA"/>
    <property type="match status" value="1"/>
</dbReference>
<dbReference type="SMART" id="SM00240">
    <property type="entry name" value="FHA"/>
    <property type="match status" value="1"/>
</dbReference>
<protein>
    <recommendedName>
        <fullName evidence="2">FHA domain-containing protein</fullName>
    </recommendedName>
</protein>
<dbReference type="GO" id="GO:0043565">
    <property type="term" value="F:sequence-specific DNA binding"/>
    <property type="evidence" value="ECO:0007669"/>
    <property type="project" value="EnsemblPlants"/>
</dbReference>
<gene>
    <name evidence="3" type="ordered locus">AALP_Aa3g017900</name>
</gene>
<dbReference type="EMBL" id="CM002871">
    <property type="protein sequence ID" value="KFK37703.1"/>
    <property type="molecule type" value="Genomic_DNA"/>
</dbReference>
<feature type="region of interest" description="Disordered" evidence="1">
    <location>
        <begin position="113"/>
        <end position="132"/>
    </location>
</feature>
<evidence type="ECO:0000256" key="1">
    <source>
        <dbReference type="SAM" id="MobiDB-lite"/>
    </source>
</evidence>
<dbReference type="PANTHER" id="PTHR23308">
    <property type="entry name" value="NUCLEAR INHIBITOR OF PROTEIN PHOSPHATASE-1"/>
    <property type="match status" value="1"/>
</dbReference>